<name>A0A7M7TGM8_STRPU</name>
<dbReference type="SUPFAM" id="SSF57567">
    <property type="entry name" value="Serine protease inhibitors"/>
    <property type="match status" value="1"/>
</dbReference>
<keyword evidence="3" id="KW-1185">Reference proteome</keyword>
<evidence type="ECO:0000313" key="2">
    <source>
        <dbReference type="EnsemblMetazoa" id="XP_785232"/>
    </source>
</evidence>
<dbReference type="InterPro" id="IPR036084">
    <property type="entry name" value="Ser_inhib-like_sf"/>
</dbReference>
<dbReference type="CDD" id="cd19941">
    <property type="entry name" value="TIL"/>
    <property type="match status" value="1"/>
</dbReference>
<reference evidence="3" key="1">
    <citation type="submission" date="2015-02" db="EMBL/GenBank/DDBJ databases">
        <title>Genome sequencing for Strongylocentrotus purpuratus.</title>
        <authorList>
            <person name="Murali S."/>
            <person name="Liu Y."/>
            <person name="Vee V."/>
            <person name="English A."/>
            <person name="Wang M."/>
            <person name="Skinner E."/>
            <person name="Han Y."/>
            <person name="Muzny D.M."/>
            <person name="Worley K.C."/>
            <person name="Gibbs R.A."/>
        </authorList>
    </citation>
    <scope>NUCLEOTIDE SEQUENCE</scope>
</reference>
<dbReference type="GeneID" id="580060"/>
<feature type="signal peptide" evidence="1">
    <location>
        <begin position="1"/>
        <end position="24"/>
    </location>
</feature>
<proteinExistence type="predicted"/>
<dbReference type="PROSITE" id="PS51257">
    <property type="entry name" value="PROKAR_LIPOPROTEIN"/>
    <property type="match status" value="1"/>
</dbReference>
<dbReference type="InParanoid" id="A0A7M7TGM8"/>
<dbReference type="Gene3D" id="2.10.25.10">
    <property type="entry name" value="Laminin"/>
    <property type="match status" value="1"/>
</dbReference>
<keyword evidence="1" id="KW-0732">Signal</keyword>
<evidence type="ECO:0000313" key="3">
    <source>
        <dbReference type="Proteomes" id="UP000007110"/>
    </source>
</evidence>
<dbReference type="Proteomes" id="UP000007110">
    <property type="component" value="Unassembled WGS sequence"/>
</dbReference>
<evidence type="ECO:0008006" key="4">
    <source>
        <dbReference type="Google" id="ProtNLM"/>
    </source>
</evidence>
<dbReference type="AlphaFoldDB" id="A0A7M7TGM8"/>
<dbReference type="OrthoDB" id="6236007at2759"/>
<organism evidence="2 3">
    <name type="scientific">Strongylocentrotus purpuratus</name>
    <name type="common">Purple sea urchin</name>
    <dbReference type="NCBI Taxonomy" id="7668"/>
    <lineage>
        <taxon>Eukaryota</taxon>
        <taxon>Metazoa</taxon>
        <taxon>Echinodermata</taxon>
        <taxon>Eleutherozoa</taxon>
        <taxon>Echinozoa</taxon>
        <taxon>Echinoidea</taxon>
        <taxon>Euechinoidea</taxon>
        <taxon>Echinacea</taxon>
        <taxon>Camarodonta</taxon>
        <taxon>Echinidea</taxon>
        <taxon>Strongylocentrotidae</taxon>
        <taxon>Strongylocentrotus</taxon>
    </lineage>
</organism>
<sequence length="101" mass="11037">MEKTVQRALIMVVLIGLLLSACEGRRKPKEKDPSRRRGCPDDLVYNSCGACEVLTCGKPMPRCNRMCYPGCFCPVGQRLISEGGSLCTKQCPDALDANIAE</sequence>
<feature type="chain" id="PRO_5029610981" description="TIL domain-containing protein" evidence="1">
    <location>
        <begin position="25"/>
        <end position="101"/>
    </location>
</feature>
<dbReference type="EnsemblMetazoa" id="XM_780139">
    <property type="protein sequence ID" value="XP_785232"/>
    <property type="gene ID" value="LOC580060"/>
</dbReference>
<dbReference type="KEGG" id="spu:580060"/>
<evidence type="ECO:0000256" key="1">
    <source>
        <dbReference type="SAM" id="SignalP"/>
    </source>
</evidence>
<protein>
    <recommendedName>
        <fullName evidence="4">TIL domain-containing protein</fullName>
    </recommendedName>
</protein>
<reference evidence="2" key="2">
    <citation type="submission" date="2021-01" db="UniProtKB">
        <authorList>
            <consortium name="EnsemblMetazoa"/>
        </authorList>
    </citation>
    <scope>IDENTIFICATION</scope>
</reference>
<accession>A0A7M7TGM8</accession>
<dbReference type="RefSeq" id="XP_785232.2">
    <property type="nucleotide sequence ID" value="XM_780139.5"/>
</dbReference>